<dbReference type="PANTHER" id="PTHR34883:SF15">
    <property type="entry name" value="EXTRACELLULAR SERINE-RICH PROTEIN"/>
    <property type="match status" value="1"/>
</dbReference>
<dbReference type="PANTHER" id="PTHR34883">
    <property type="entry name" value="SERINE-RICH PROTEIN, PUTATIVE-RELATED-RELATED"/>
    <property type="match status" value="1"/>
</dbReference>
<dbReference type="Gene3D" id="2.60.40.420">
    <property type="entry name" value="Cupredoxins - blue copper proteins"/>
    <property type="match status" value="1"/>
</dbReference>
<protein>
    <submittedName>
        <fullName evidence="2">Uncharacterized protein</fullName>
    </submittedName>
</protein>
<feature type="chain" id="PRO_5042056971" evidence="1">
    <location>
        <begin position="17"/>
        <end position="140"/>
    </location>
</feature>
<gene>
    <name evidence="2" type="ORF">DFH08DRAFT_975296</name>
</gene>
<name>A0AAD6Z5J9_9AGAR</name>
<dbReference type="EMBL" id="JARIHO010000086">
    <property type="protein sequence ID" value="KAJ7307914.1"/>
    <property type="molecule type" value="Genomic_DNA"/>
</dbReference>
<evidence type="ECO:0000313" key="3">
    <source>
        <dbReference type="Proteomes" id="UP001218218"/>
    </source>
</evidence>
<evidence type="ECO:0000256" key="1">
    <source>
        <dbReference type="SAM" id="SignalP"/>
    </source>
</evidence>
<feature type="signal peptide" evidence="1">
    <location>
        <begin position="1"/>
        <end position="16"/>
    </location>
</feature>
<dbReference type="Proteomes" id="UP001218218">
    <property type="component" value="Unassembled WGS sequence"/>
</dbReference>
<keyword evidence="3" id="KW-1185">Reference proteome</keyword>
<sequence length="140" mass="14463">MFSKTFFFALIPSILAASFSVSVGSKNGLTFDPTSVVADIGDTIIFTVLSRNHSITSADFSGAVCPPPAGGAGLNPFDSGYLSDLDGSLPTFTYTVPSTEPQFAACMQAGGAHCRAGMTFAINPNSTLTYAQFNTNAANS</sequence>
<dbReference type="SUPFAM" id="SSF49503">
    <property type="entry name" value="Cupredoxins"/>
    <property type="match status" value="1"/>
</dbReference>
<dbReference type="InterPro" id="IPR052953">
    <property type="entry name" value="Ser-rich/MCO-related"/>
</dbReference>
<dbReference type="AlphaFoldDB" id="A0AAD6Z5J9"/>
<accession>A0AAD6Z5J9</accession>
<reference evidence="2" key="1">
    <citation type="submission" date="2023-03" db="EMBL/GenBank/DDBJ databases">
        <title>Massive genome expansion in bonnet fungi (Mycena s.s.) driven by repeated elements and novel gene families across ecological guilds.</title>
        <authorList>
            <consortium name="Lawrence Berkeley National Laboratory"/>
            <person name="Harder C.B."/>
            <person name="Miyauchi S."/>
            <person name="Viragh M."/>
            <person name="Kuo A."/>
            <person name="Thoen E."/>
            <person name="Andreopoulos B."/>
            <person name="Lu D."/>
            <person name="Skrede I."/>
            <person name="Drula E."/>
            <person name="Henrissat B."/>
            <person name="Morin E."/>
            <person name="Kohler A."/>
            <person name="Barry K."/>
            <person name="LaButti K."/>
            <person name="Morin E."/>
            <person name="Salamov A."/>
            <person name="Lipzen A."/>
            <person name="Mereny Z."/>
            <person name="Hegedus B."/>
            <person name="Baldrian P."/>
            <person name="Stursova M."/>
            <person name="Weitz H."/>
            <person name="Taylor A."/>
            <person name="Grigoriev I.V."/>
            <person name="Nagy L.G."/>
            <person name="Martin F."/>
            <person name="Kauserud H."/>
        </authorList>
    </citation>
    <scope>NUCLEOTIDE SEQUENCE</scope>
    <source>
        <strain evidence="2">CBHHK002</strain>
    </source>
</reference>
<evidence type="ECO:0000313" key="2">
    <source>
        <dbReference type="EMBL" id="KAJ7307914.1"/>
    </source>
</evidence>
<dbReference type="CDD" id="cd00920">
    <property type="entry name" value="Cupredoxin"/>
    <property type="match status" value="1"/>
</dbReference>
<organism evidence="2 3">
    <name type="scientific">Mycena albidolilacea</name>
    <dbReference type="NCBI Taxonomy" id="1033008"/>
    <lineage>
        <taxon>Eukaryota</taxon>
        <taxon>Fungi</taxon>
        <taxon>Dikarya</taxon>
        <taxon>Basidiomycota</taxon>
        <taxon>Agaricomycotina</taxon>
        <taxon>Agaricomycetes</taxon>
        <taxon>Agaricomycetidae</taxon>
        <taxon>Agaricales</taxon>
        <taxon>Marasmiineae</taxon>
        <taxon>Mycenaceae</taxon>
        <taxon>Mycena</taxon>
    </lineage>
</organism>
<comment type="caution">
    <text evidence="2">The sequence shown here is derived from an EMBL/GenBank/DDBJ whole genome shotgun (WGS) entry which is preliminary data.</text>
</comment>
<keyword evidence="1" id="KW-0732">Signal</keyword>
<dbReference type="InterPro" id="IPR008972">
    <property type="entry name" value="Cupredoxin"/>
</dbReference>
<proteinExistence type="predicted"/>